<dbReference type="GO" id="GO:0005829">
    <property type="term" value="C:cytosol"/>
    <property type="evidence" value="ECO:0007669"/>
    <property type="project" value="GOC"/>
</dbReference>
<reference evidence="5" key="3">
    <citation type="submission" date="2025-09" db="UniProtKB">
        <authorList>
            <consortium name="Ensembl"/>
        </authorList>
    </citation>
    <scope>IDENTIFICATION</scope>
</reference>
<feature type="compositionally biased region" description="Polar residues" evidence="2">
    <location>
        <begin position="182"/>
        <end position="197"/>
    </location>
</feature>
<dbReference type="PROSITE" id="PS50211">
    <property type="entry name" value="DENN"/>
    <property type="match status" value="1"/>
</dbReference>
<organism evidence="5 6">
    <name type="scientific">Oreochromis niloticus</name>
    <name type="common">Nile tilapia</name>
    <name type="synonym">Tilapia nilotica</name>
    <dbReference type="NCBI Taxonomy" id="8128"/>
    <lineage>
        <taxon>Eukaryota</taxon>
        <taxon>Metazoa</taxon>
        <taxon>Chordata</taxon>
        <taxon>Craniata</taxon>
        <taxon>Vertebrata</taxon>
        <taxon>Euteleostomi</taxon>
        <taxon>Actinopterygii</taxon>
        <taxon>Neopterygii</taxon>
        <taxon>Teleostei</taxon>
        <taxon>Neoteleostei</taxon>
        <taxon>Acanthomorphata</taxon>
        <taxon>Ovalentaria</taxon>
        <taxon>Cichlomorphae</taxon>
        <taxon>Cichliformes</taxon>
        <taxon>Cichlidae</taxon>
        <taxon>African cichlids</taxon>
        <taxon>Pseudocrenilabrinae</taxon>
        <taxon>Oreochromini</taxon>
        <taxon>Oreochromis</taxon>
    </lineage>
</organism>
<dbReference type="GeneTree" id="ENSGT00950000182931"/>
<evidence type="ECO:0000259" key="4">
    <source>
        <dbReference type="PROSITE" id="PS50211"/>
    </source>
</evidence>
<feature type="compositionally biased region" description="Pro residues" evidence="2">
    <location>
        <begin position="331"/>
        <end position="340"/>
    </location>
</feature>
<dbReference type="InterPro" id="IPR051942">
    <property type="entry name" value="DENN_domain_containing_2"/>
</dbReference>
<dbReference type="InterPro" id="IPR037516">
    <property type="entry name" value="Tripartite_DENN"/>
</dbReference>
<dbReference type="Pfam" id="PF02141">
    <property type="entry name" value="DENN"/>
    <property type="match status" value="1"/>
</dbReference>
<evidence type="ECO:0000313" key="5">
    <source>
        <dbReference type="Ensembl" id="ENSONIP00000054425.1"/>
    </source>
</evidence>
<reference evidence="5" key="2">
    <citation type="submission" date="2025-08" db="UniProtKB">
        <authorList>
            <consortium name="Ensembl"/>
        </authorList>
    </citation>
    <scope>IDENTIFICATION</scope>
</reference>
<dbReference type="InterPro" id="IPR043153">
    <property type="entry name" value="DENN_C"/>
</dbReference>
<feature type="domain" description="UDENN" evidence="4">
    <location>
        <begin position="648"/>
        <end position="1056"/>
    </location>
</feature>
<dbReference type="Gene3D" id="3.40.50.11500">
    <property type="match status" value="1"/>
</dbReference>
<accession>A0A669D842</accession>
<keyword evidence="1" id="KW-0344">Guanine-nucleotide releasing factor</keyword>
<dbReference type="AlphaFoldDB" id="A0A669D842"/>
<dbReference type="GO" id="GO:0005085">
    <property type="term" value="F:guanyl-nucleotide exchange factor activity"/>
    <property type="evidence" value="ECO:0007669"/>
    <property type="project" value="UniProtKB-KW"/>
</dbReference>
<keyword evidence="6" id="KW-1185">Reference proteome</keyword>
<feature type="compositionally biased region" description="Basic and acidic residues" evidence="2">
    <location>
        <begin position="198"/>
        <end position="225"/>
    </location>
</feature>
<evidence type="ECO:0000256" key="2">
    <source>
        <dbReference type="SAM" id="MobiDB-lite"/>
    </source>
</evidence>
<dbReference type="FunFam" id="3.40.50.11500:FF:000004">
    <property type="entry name" value="DENN domain-containing protein 2C isoform X1"/>
    <property type="match status" value="1"/>
</dbReference>
<dbReference type="PANTHER" id="PTHR15288">
    <property type="entry name" value="DENN DOMAIN-CONTAINING PROTEIN 2"/>
    <property type="match status" value="1"/>
</dbReference>
<dbReference type="Pfam" id="PF03455">
    <property type="entry name" value="dDENN"/>
    <property type="match status" value="1"/>
</dbReference>
<protein>
    <submittedName>
        <fullName evidence="5">DENN domain-containing protein 2A</fullName>
    </submittedName>
</protein>
<feature type="compositionally biased region" description="Basic and acidic residues" evidence="2">
    <location>
        <begin position="315"/>
        <end position="326"/>
    </location>
</feature>
<dbReference type="InterPro" id="IPR001194">
    <property type="entry name" value="cDENN_dom"/>
</dbReference>
<evidence type="ECO:0000256" key="3">
    <source>
        <dbReference type="SAM" id="Phobius"/>
    </source>
</evidence>
<dbReference type="Ensembl" id="ENSONIT00000066078.1">
    <property type="protein sequence ID" value="ENSONIP00000054425.1"/>
    <property type="gene ID" value="ENSONIG00000016719.2"/>
</dbReference>
<evidence type="ECO:0000313" key="6">
    <source>
        <dbReference type="Proteomes" id="UP000005207"/>
    </source>
</evidence>
<reference evidence="6" key="1">
    <citation type="submission" date="2012-01" db="EMBL/GenBank/DDBJ databases">
        <title>The Genome Sequence of Oreochromis niloticus (Nile Tilapia).</title>
        <authorList>
            <consortium name="Broad Institute Genome Assembly Team"/>
            <consortium name="Broad Institute Sequencing Platform"/>
            <person name="Di Palma F."/>
            <person name="Johnson J."/>
            <person name="Lander E.S."/>
            <person name="Lindblad-Toh K."/>
        </authorList>
    </citation>
    <scope>NUCLEOTIDE SEQUENCE [LARGE SCALE GENOMIC DNA]</scope>
</reference>
<dbReference type="GO" id="GO:0015629">
    <property type="term" value="C:actin cytoskeleton"/>
    <property type="evidence" value="ECO:0007669"/>
    <property type="project" value="TreeGrafter"/>
</dbReference>
<dbReference type="SMART" id="SM00799">
    <property type="entry name" value="DENN"/>
    <property type="match status" value="1"/>
</dbReference>
<evidence type="ECO:0000256" key="1">
    <source>
        <dbReference type="ARBA" id="ARBA00022658"/>
    </source>
</evidence>
<feature type="compositionally biased region" description="Low complexity" evidence="2">
    <location>
        <begin position="488"/>
        <end position="499"/>
    </location>
</feature>
<dbReference type="Proteomes" id="UP000005207">
    <property type="component" value="Linkage group LG17"/>
</dbReference>
<dbReference type="OMA" id="INENEHR"/>
<gene>
    <name evidence="5" type="primary">LOC100703007</name>
</gene>
<feature type="region of interest" description="Disordered" evidence="2">
    <location>
        <begin position="271"/>
        <end position="390"/>
    </location>
</feature>
<keyword evidence="3" id="KW-0812">Transmembrane</keyword>
<name>A0A669D842_ORENI</name>
<dbReference type="SMART" id="SM00801">
    <property type="entry name" value="dDENN"/>
    <property type="match status" value="1"/>
</dbReference>
<sequence>MEATERMKTKQDYINSSVNRLKRGSPVGESAFCFASVENKGGEHRREGPPKHPFTPLENLINQKEESSMMAQRRSTFDPQSNDNALLVGVKLPRSNGCSIRDKISLWEGKEPTHSSLTSDNVGQSSSVKRTDSLPKSNNKCIEDKQSAESCTKVAHEEKQDLRKENVGKIGDSRPCSPVEPTKQQRGAFNISKSGDNQVREDCKRVVVHKEKQEHEKENVEKLGDSRPCSPTSTDKQQVGTLKKSIDRRATEQTSHEKRAVFSLFKKLEAMGGNHGKTPPELGNYFSPPSKDKQLEVRKNESEALAQRSTVARSGTKENKEQHENVYTEPGAPPINPVPKPQRTFQHPATATLGRRQGRGQRNLPPLPSVASKTSLKPPSGIYGRPRGERVRDSFNRRSFEFEDLAGSNGLLFSRSLSQEHHYEDILDSSNENPYEDIELESQCSQQSLPSSPGADTAKVSRPGFFRQNSGRSFKLLDMRRTNQQIHSTGSSGGVSSPPQLSPPSTPTGPEQASWLPGDSYSRTCRRIPTVVLRINSIFETRSRKKHLRRIYHYAETSSGRVTDENSDSESEIEERAKGRVPVIHLSVSISLFFTLMCIIVLWLTSFLPAHRQRLVSVKSILSQPSQAQVHTRRHSLEQELHQRKLFEYFLVVSLQKSKAGGHYLPEVTQQFPPKLERTFKFMRETEDQLRIIPQFCFPDAKDWEPVERYPSEMFSFVLTGVDGSRRFGYCRRLLPSGKGKRLPEVYCIVSHLGCFNLFSKVLDEVERRRALSPALVQPFMRAIMEAQFPAPGKTITIKTFLPGSGTEVMELCRPSDSRLEHVDFECLFSCLSLRLLLGVFGSLLLERRVIFTADKLSTLSQCCHAVVALLYPFVWQHTYIPVLPSAMLDIVCTPTPFIVGLLSSSLPQLTELPLEEVLVVDLGSSRFLRQLDDEDSILPPKLQTALENVLERRRELANERGGDASSDSGHLSTIVSEAFVRFFVELVGHYPLFITGEREDGYSSSSSSPASSFFRREGFRKAIPSKTVRRFLEIFMETQMFGWFIQERELHRQALRGLFEVRVQEYLDSIHDNEHRRVNRFLKGLGNKMKFLSKK</sequence>
<feature type="compositionally biased region" description="Polar residues" evidence="2">
    <location>
        <begin position="229"/>
        <end position="240"/>
    </location>
</feature>
<feature type="compositionally biased region" description="Basic and acidic residues" evidence="2">
    <location>
        <begin position="154"/>
        <end position="167"/>
    </location>
</feature>
<dbReference type="InterPro" id="IPR005113">
    <property type="entry name" value="uDENN_dom"/>
</dbReference>
<proteinExistence type="predicted"/>
<dbReference type="InterPro" id="IPR005112">
    <property type="entry name" value="dDENN_dom"/>
</dbReference>
<keyword evidence="3" id="KW-1133">Transmembrane helix</keyword>
<dbReference type="InParanoid" id="A0A669D842"/>
<feature type="compositionally biased region" description="Low complexity" evidence="2">
    <location>
        <begin position="441"/>
        <end position="453"/>
    </location>
</feature>
<dbReference type="Pfam" id="PF03456">
    <property type="entry name" value="uDENN"/>
    <property type="match status" value="1"/>
</dbReference>
<dbReference type="PANTHER" id="PTHR15288:SF3">
    <property type="entry name" value="DENN DOMAIN-CONTAINING PROTEIN 2A"/>
    <property type="match status" value="1"/>
</dbReference>
<feature type="compositionally biased region" description="Basic and acidic residues" evidence="2">
    <location>
        <begin position="290"/>
        <end position="302"/>
    </location>
</feature>
<feature type="compositionally biased region" description="Polar residues" evidence="2">
    <location>
        <begin position="114"/>
        <end position="140"/>
    </location>
</feature>
<feature type="compositionally biased region" description="Basic and acidic residues" evidence="2">
    <location>
        <begin position="244"/>
        <end position="258"/>
    </location>
</feature>
<keyword evidence="3" id="KW-0472">Membrane</keyword>
<dbReference type="GO" id="GO:0042147">
    <property type="term" value="P:retrograde transport, endosome to Golgi"/>
    <property type="evidence" value="ECO:0007669"/>
    <property type="project" value="TreeGrafter"/>
</dbReference>
<dbReference type="Gene3D" id="3.30.450.200">
    <property type="match status" value="1"/>
</dbReference>
<dbReference type="FunFam" id="3.30.450.200:FF:000001">
    <property type="entry name" value="DENN domain-containing protein 2A isoform X1"/>
    <property type="match status" value="1"/>
</dbReference>
<dbReference type="SMART" id="SM00800">
    <property type="entry name" value="uDENN"/>
    <property type="match status" value="1"/>
</dbReference>
<feature type="region of interest" description="Disordered" evidence="2">
    <location>
        <begin position="438"/>
        <end position="521"/>
    </location>
</feature>
<feature type="transmembrane region" description="Helical" evidence="3">
    <location>
        <begin position="583"/>
        <end position="604"/>
    </location>
</feature>
<feature type="region of interest" description="Disordered" evidence="2">
    <location>
        <begin position="111"/>
        <end position="258"/>
    </location>
</feature>